<dbReference type="PANTHER" id="PTHR43450">
    <property type="entry name" value="ASPARTYL-TRNA SYNTHETASE"/>
    <property type="match status" value="1"/>
</dbReference>
<feature type="binding site" evidence="9">
    <location>
        <begin position="202"/>
        <end position="204"/>
    </location>
    <ligand>
        <name>ATP</name>
        <dbReference type="ChEBI" id="CHEBI:30616"/>
    </ligand>
</feature>
<keyword evidence="5 9" id="KW-0547">Nucleotide-binding</keyword>
<evidence type="ECO:0000256" key="4">
    <source>
        <dbReference type="ARBA" id="ARBA00022598"/>
    </source>
</evidence>
<evidence type="ECO:0000256" key="1">
    <source>
        <dbReference type="ARBA" id="ARBA00004496"/>
    </source>
</evidence>
<evidence type="ECO:0000256" key="3">
    <source>
        <dbReference type="ARBA" id="ARBA00022490"/>
    </source>
</evidence>
<feature type="binding site" evidence="9">
    <location>
        <position position="349"/>
    </location>
    <ligand>
        <name>L-aspartate</name>
        <dbReference type="ChEBI" id="CHEBI:29991"/>
    </ligand>
</feature>
<feature type="binding site" evidence="9">
    <location>
        <begin position="210"/>
        <end position="212"/>
    </location>
    <ligand>
        <name>ATP</name>
        <dbReference type="ChEBI" id="CHEBI:30616"/>
    </ligand>
</feature>
<evidence type="ECO:0000259" key="10">
    <source>
        <dbReference type="PROSITE" id="PS50862"/>
    </source>
</evidence>
<dbReference type="InterPro" id="IPR002312">
    <property type="entry name" value="Asp/Asn-tRNA-synth_IIb"/>
</dbReference>
<dbReference type="InterPro" id="IPR004365">
    <property type="entry name" value="NA-bd_OB_tRNA"/>
</dbReference>
<feature type="region of interest" description="Aspartate" evidence="9">
    <location>
        <begin position="180"/>
        <end position="183"/>
    </location>
</feature>
<keyword evidence="7 9" id="KW-0648">Protein biosynthesis</keyword>
<reference evidence="11 12" key="1">
    <citation type="submission" date="2017-01" db="EMBL/GenBank/DDBJ databases">
        <authorList>
            <person name="Mah S.A."/>
            <person name="Swanson W.J."/>
            <person name="Moy G.W."/>
            <person name="Vacquier V.D."/>
        </authorList>
    </citation>
    <scope>NUCLEOTIDE SEQUENCE [LARGE SCALE GENOMIC DNA]</scope>
    <source>
        <strain evidence="11 12">ASpG1</strain>
    </source>
</reference>
<dbReference type="GO" id="GO:0003723">
    <property type="term" value="F:RNA binding"/>
    <property type="evidence" value="ECO:0007669"/>
    <property type="project" value="TreeGrafter"/>
</dbReference>
<evidence type="ECO:0000256" key="7">
    <source>
        <dbReference type="ARBA" id="ARBA00022917"/>
    </source>
</evidence>
<dbReference type="InterPro" id="IPR004364">
    <property type="entry name" value="Aa-tRNA-synt_II"/>
</dbReference>
<evidence type="ECO:0000256" key="6">
    <source>
        <dbReference type="ARBA" id="ARBA00022840"/>
    </source>
</evidence>
<protein>
    <recommendedName>
        <fullName evidence="9">Aspartate--tRNA(Asp/Asn) ligase</fullName>
        <ecNumber evidence="9">6.1.1.23</ecNumber>
    </recommendedName>
    <alternativeName>
        <fullName evidence="9">Aspartyl-tRNA synthetase</fullName>
        <shortName evidence="9">AspRS</shortName>
    </alternativeName>
    <alternativeName>
        <fullName evidence="9">Non-discriminating aspartyl-tRNA synthetase</fullName>
        <shortName evidence="9">ND-AspRS</shortName>
    </alternativeName>
</protein>
<comment type="catalytic activity">
    <reaction evidence="9">
        <text>tRNA(Asx) + L-aspartate + ATP = L-aspartyl-tRNA(Asx) + AMP + diphosphate</text>
        <dbReference type="Rhea" id="RHEA:18349"/>
        <dbReference type="Rhea" id="RHEA-COMP:9710"/>
        <dbReference type="Rhea" id="RHEA-COMP:9711"/>
        <dbReference type="ChEBI" id="CHEBI:29991"/>
        <dbReference type="ChEBI" id="CHEBI:30616"/>
        <dbReference type="ChEBI" id="CHEBI:33019"/>
        <dbReference type="ChEBI" id="CHEBI:78442"/>
        <dbReference type="ChEBI" id="CHEBI:78516"/>
        <dbReference type="ChEBI" id="CHEBI:456215"/>
        <dbReference type="EC" id="6.1.1.23"/>
    </reaction>
</comment>
<keyword evidence="4 9" id="KW-0436">Ligase</keyword>
<dbReference type="GO" id="GO:0006422">
    <property type="term" value="P:aspartyl-tRNA aminoacylation"/>
    <property type="evidence" value="ECO:0007669"/>
    <property type="project" value="UniProtKB-UniRule"/>
</dbReference>
<dbReference type="Proteomes" id="UP000186400">
    <property type="component" value="Unassembled WGS sequence"/>
</dbReference>
<evidence type="ECO:0000313" key="12">
    <source>
        <dbReference type="Proteomes" id="UP000186400"/>
    </source>
</evidence>
<feature type="site" description="Important for tRNA non-discrimination" evidence="9">
    <location>
        <position position="72"/>
    </location>
</feature>
<dbReference type="Gene3D" id="3.30.930.10">
    <property type="entry name" value="Bira Bifunctional Protein, Domain 2"/>
    <property type="match status" value="1"/>
</dbReference>
<dbReference type="OrthoDB" id="9802326at2"/>
<organism evidence="11 12">
    <name type="scientific">Alkalispirochaeta americana</name>
    <dbReference type="NCBI Taxonomy" id="159291"/>
    <lineage>
        <taxon>Bacteria</taxon>
        <taxon>Pseudomonadati</taxon>
        <taxon>Spirochaetota</taxon>
        <taxon>Spirochaetia</taxon>
        <taxon>Spirochaetales</taxon>
        <taxon>Spirochaetaceae</taxon>
        <taxon>Alkalispirochaeta</taxon>
    </lineage>
</organism>
<feature type="binding site" evidence="9">
    <location>
        <position position="353"/>
    </location>
    <ligand>
        <name>L-aspartate</name>
        <dbReference type="ChEBI" id="CHEBI:29991"/>
    </ligand>
</feature>
<comment type="subcellular location">
    <subcellularLocation>
        <location evidence="1 9">Cytoplasm</location>
    </subcellularLocation>
</comment>
<dbReference type="Pfam" id="PF00152">
    <property type="entry name" value="tRNA-synt_2"/>
    <property type="match status" value="1"/>
</dbReference>
<comment type="similarity">
    <text evidence="2 9">Belongs to the class-II aminoacyl-tRNA synthetase family. Type 2 subfamily.</text>
</comment>
<feature type="domain" description="Aminoacyl-transfer RNA synthetases class-II family profile" evidence="10">
    <location>
        <begin position="125"/>
        <end position="423"/>
    </location>
</feature>
<feature type="binding site" evidence="9">
    <location>
        <position position="346"/>
    </location>
    <ligand>
        <name>ATP</name>
        <dbReference type="ChEBI" id="CHEBI:30616"/>
    </ligand>
</feature>
<dbReference type="EC" id="6.1.1.23" evidence="9"/>
<evidence type="ECO:0000256" key="2">
    <source>
        <dbReference type="ARBA" id="ARBA00005312"/>
    </source>
</evidence>
<dbReference type="SUPFAM" id="SSF55681">
    <property type="entry name" value="Class II aaRS and biotin synthetases"/>
    <property type="match status" value="1"/>
</dbReference>
<dbReference type="GO" id="GO:0005524">
    <property type="term" value="F:ATP binding"/>
    <property type="evidence" value="ECO:0007669"/>
    <property type="project" value="UniProtKB-UniRule"/>
</dbReference>
<dbReference type="InterPro" id="IPR012340">
    <property type="entry name" value="NA-bd_OB-fold"/>
</dbReference>
<evidence type="ECO:0000256" key="8">
    <source>
        <dbReference type="ARBA" id="ARBA00023146"/>
    </source>
</evidence>
<dbReference type="InterPro" id="IPR045864">
    <property type="entry name" value="aa-tRNA-synth_II/BPL/LPL"/>
</dbReference>
<dbReference type="GO" id="GO:0050560">
    <property type="term" value="F:aspartate-tRNA(Asn) ligase activity"/>
    <property type="evidence" value="ECO:0007669"/>
    <property type="project" value="UniProtKB-EC"/>
</dbReference>
<dbReference type="PANTHER" id="PTHR43450:SF1">
    <property type="entry name" value="ASPARTATE--TRNA LIGASE, CYTOPLASMIC"/>
    <property type="match status" value="1"/>
</dbReference>
<feature type="binding site" evidence="9">
    <location>
        <position position="158"/>
    </location>
    <ligand>
        <name>L-aspartate</name>
        <dbReference type="ChEBI" id="CHEBI:29991"/>
    </ligand>
</feature>
<dbReference type="NCBIfam" id="NF003483">
    <property type="entry name" value="PRK05159.1"/>
    <property type="match status" value="1"/>
</dbReference>
<comment type="subunit">
    <text evidence="9">Homodimer.</text>
</comment>
<evidence type="ECO:0000256" key="9">
    <source>
        <dbReference type="HAMAP-Rule" id="MF_02075"/>
    </source>
</evidence>
<dbReference type="RefSeq" id="WP_076488050.1">
    <property type="nucleotide sequence ID" value="NZ_FTMS01000004.1"/>
</dbReference>
<keyword evidence="3 9" id="KW-0963">Cytoplasm</keyword>
<dbReference type="PROSITE" id="PS50862">
    <property type="entry name" value="AA_TRNA_LIGASE_II"/>
    <property type="match status" value="1"/>
</dbReference>
<gene>
    <name evidence="9" type="primary">aspS</name>
    <name evidence="11" type="ORF">SAMN05920897_10484</name>
</gene>
<dbReference type="Gene3D" id="2.40.50.140">
    <property type="entry name" value="Nucleic acid-binding proteins"/>
    <property type="match status" value="1"/>
</dbReference>
<dbReference type="AlphaFoldDB" id="A0A1N6QAS5"/>
<dbReference type="NCBIfam" id="TIGR00458">
    <property type="entry name" value="aspS_nondisc"/>
    <property type="match status" value="1"/>
</dbReference>
<dbReference type="InterPro" id="IPR004523">
    <property type="entry name" value="Asp-tRNA_synthase_2"/>
</dbReference>
<dbReference type="HAMAP" id="MF_02075">
    <property type="entry name" value="Asp_tRNA_synth_type2"/>
    <property type="match status" value="1"/>
</dbReference>
<accession>A0A1N6QAS5</accession>
<evidence type="ECO:0000256" key="5">
    <source>
        <dbReference type="ARBA" id="ARBA00022741"/>
    </source>
</evidence>
<dbReference type="Pfam" id="PF01336">
    <property type="entry name" value="tRNA_anti-codon"/>
    <property type="match status" value="1"/>
</dbReference>
<keyword evidence="12" id="KW-1185">Reference proteome</keyword>
<dbReference type="GO" id="GO:0004815">
    <property type="term" value="F:aspartate-tRNA ligase activity"/>
    <property type="evidence" value="ECO:0007669"/>
    <property type="project" value="UniProtKB-UniRule"/>
</dbReference>
<evidence type="ECO:0000313" key="11">
    <source>
        <dbReference type="EMBL" id="SIQ13628.1"/>
    </source>
</evidence>
<comment type="function">
    <text evidence="9">Aspartyl-tRNA synthetase with relaxed tRNA specificity since it is able to aspartylate not only its cognate tRNA(Asp) but also tRNA(Asn). Reaction proceeds in two steps: L-aspartate is first activated by ATP to form Asp-AMP and then transferred to the acceptor end of tRNA(Asp/Asn).</text>
</comment>
<name>A0A1N6QAS5_9SPIO</name>
<dbReference type="SUPFAM" id="SSF50249">
    <property type="entry name" value="Nucleic acid-binding proteins"/>
    <property type="match status" value="1"/>
</dbReference>
<dbReference type="STRING" id="159291.SAMN05920897_10484"/>
<dbReference type="InterPro" id="IPR006195">
    <property type="entry name" value="aa-tRNA-synth_II"/>
</dbReference>
<dbReference type="EMBL" id="FTMS01000004">
    <property type="protein sequence ID" value="SIQ13628.1"/>
    <property type="molecule type" value="Genomic_DNA"/>
</dbReference>
<proteinExistence type="inferred from homology"/>
<feature type="binding site" evidence="9">
    <location>
        <position position="202"/>
    </location>
    <ligand>
        <name>L-aspartate</name>
        <dbReference type="ChEBI" id="CHEBI:29991"/>
    </ligand>
</feature>
<keyword evidence="8 9" id="KW-0030">Aminoacyl-tRNA synthetase</keyword>
<dbReference type="GO" id="GO:0005829">
    <property type="term" value="C:cytosol"/>
    <property type="evidence" value="ECO:0007669"/>
    <property type="project" value="TreeGrafter"/>
</dbReference>
<dbReference type="PRINTS" id="PR01042">
    <property type="entry name" value="TRNASYNTHASP"/>
</dbReference>
<dbReference type="GO" id="GO:0017101">
    <property type="term" value="C:aminoacyl-tRNA synthetase multienzyme complex"/>
    <property type="evidence" value="ECO:0007669"/>
    <property type="project" value="TreeGrafter"/>
</dbReference>
<sequence>MRVLACDIPSREGDSAEVCGWVHRIRNLGGITFVLLRDRSGMVQLVYDEEPSFGQETVVRVRGTVGASEKAPGGYEIRAESTEVLGLVAAELPLPVNKELDQVGLETILDHRVVSLRNPRIRRIFEVQSELLAAFSSALRKRGFTEVKSSKLIGSGTEGGTGLFSVDYFGETLYLAQSPQFYKQAMVASGLERVFEIGAAYRAEKHDTARHLNEYVSLDVEMAFIDSDSDLMDLETEILGEMFQSLTENHGKTLEEYGARVPGAEEFQKTPRVTYDEARQILKERTGKSVFEITPEGERELCQWALDEEGVEAVFVTAFPRKKRPFYTYPEGMKTRSFDLLFRGLEITTGGQRIHRYQELLDTLPRFGLTEEGLGDYCSVFRYGCPPHGGFAIGLERLTQKILGLQNVKEASLFPRDRKRVRP</sequence>
<feature type="binding site" evidence="9">
    <location>
        <begin position="394"/>
        <end position="397"/>
    </location>
    <ligand>
        <name>ATP</name>
        <dbReference type="ChEBI" id="CHEBI:30616"/>
    </ligand>
</feature>
<keyword evidence="6 9" id="KW-0067">ATP-binding</keyword>